<dbReference type="eggNOG" id="COG2057">
    <property type="taxonomic scope" value="Bacteria"/>
</dbReference>
<dbReference type="Gene3D" id="3.40.1080.10">
    <property type="entry name" value="Glutaconate Coenzyme A-transferase"/>
    <property type="match status" value="1"/>
</dbReference>
<dbReference type="KEGG" id="plu:plu0144"/>
<proteinExistence type="predicted"/>
<sequence length="259" mass="28135">MSNTYTSSEMMTVCASRMLKEGQVCFVGIGMPSAAANLARLTRTPDIVLIYESGTIGTKPDVLPLSIGDGELAETADVVVSVPEMFRYWLQGEHIDVGFLGAAQIDKYANINTTVIGDYHSPTVRLPGAGGAPEISTNCKEVLIILKQNSRSFVEHMDFITSPGYLQGGDSREKLDLTNGGPRAVITDLGILEPDPVTKELVMTYLHPGVTTEQVLENTGWSLRIASVLNTTQPPTEQELKVLRDLNERTERAHTEVAS</sequence>
<organism evidence="1 2">
    <name type="scientific">Photorhabdus laumondii subsp. laumondii (strain DSM 15139 / CIP 105565 / TT01)</name>
    <name type="common">Photorhabdus luminescens subsp. laumondii</name>
    <dbReference type="NCBI Taxonomy" id="243265"/>
    <lineage>
        <taxon>Bacteria</taxon>
        <taxon>Pseudomonadati</taxon>
        <taxon>Pseudomonadota</taxon>
        <taxon>Gammaproteobacteria</taxon>
        <taxon>Enterobacterales</taxon>
        <taxon>Morganellaceae</taxon>
        <taxon>Photorhabdus</taxon>
    </lineage>
</organism>
<dbReference type="HOGENOM" id="CLU_069088_0_0_6"/>
<gene>
    <name evidence="1" type="ordered locus">plu0144</name>
</gene>
<keyword evidence="2" id="KW-1185">Reference proteome</keyword>
<protein>
    <submittedName>
        <fullName evidence="1">Photorhabdus luminescens subsp. laumondii TTO1 complete genome segment 1/17</fullName>
    </submittedName>
</protein>
<dbReference type="PANTHER" id="PTHR43293:SF3">
    <property type="entry name" value="CHOLESTEROL RING-CLEAVING HYDROLASE IPDB SUBUNIT"/>
    <property type="match status" value="1"/>
</dbReference>
<dbReference type="GO" id="GO:0008410">
    <property type="term" value="F:CoA-transferase activity"/>
    <property type="evidence" value="ECO:0007669"/>
    <property type="project" value="InterPro"/>
</dbReference>
<dbReference type="SMART" id="SM00882">
    <property type="entry name" value="CoA_trans"/>
    <property type="match status" value="1"/>
</dbReference>
<dbReference type="Pfam" id="PF01144">
    <property type="entry name" value="CoA_trans"/>
    <property type="match status" value="1"/>
</dbReference>
<dbReference type="InterPro" id="IPR004165">
    <property type="entry name" value="CoA_trans_fam_I"/>
</dbReference>
<name>Q7NA04_PHOLL</name>
<evidence type="ECO:0000313" key="1">
    <source>
        <dbReference type="EMBL" id="CAE12439.1"/>
    </source>
</evidence>
<dbReference type="EMBL" id="BX571859">
    <property type="protein sequence ID" value="CAE12439.1"/>
    <property type="molecule type" value="Genomic_DNA"/>
</dbReference>
<dbReference type="AlphaFoldDB" id="Q7NA04"/>
<dbReference type="InterPro" id="IPR037171">
    <property type="entry name" value="NagB/RpiA_transferase-like"/>
</dbReference>
<dbReference type="SUPFAM" id="SSF100950">
    <property type="entry name" value="NagB/RpiA/CoA transferase-like"/>
    <property type="match status" value="1"/>
</dbReference>
<dbReference type="PANTHER" id="PTHR43293">
    <property type="entry name" value="ACETATE COA-TRANSFERASE YDIF"/>
    <property type="match status" value="1"/>
</dbReference>
<evidence type="ECO:0000313" key="2">
    <source>
        <dbReference type="Proteomes" id="UP000002514"/>
    </source>
</evidence>
<reference evidence="2" key="1">
    <citation type="journal article" date="2003" name="Nat. Biotechnol.">
        <title>The genome sequence of the entomopathogenic bacterium Photorhabdus luminescens.</title>
        <authorList>
            <person name="Duchaud E."/>
            <person name="Rusniok C."/>
            <person name="Frangeul L."/>
            <person name="Buchrieser C."/>
            <person name="Givaudan A."/>
            <person name="Taourit S."/>
            <person name="Bocs S."/>
            <person name="Boursaux-Eude C."/>
            <person name="Chandler M."/>
            <person name="Charles J.-F."/>
            <person name="Dassa E."/>
            <person name="Derose R."/>
            <person name="Derzelle S."/>
            <person name="Freyssinet G."/>
            <person name="Gaudriault S."/>
            <person name="Medigue C."/>
            <person name="Lanois A."/>
            <person name="Powell K."/>
            <person name="Siguier P."/>
            <person name="Vincent R."/>
            <person name="Wingate V."/>
            <person name="Zouine M."/>
            <person name="Glaser P."/>
            <person name="Boemare N."/>
            <person name="Danchin A."/>
            <person name="Kunst F."/>
        </authorList>
    </citation>
    <scope>NUCLEOTIDE SEQUENCE [LARGE SCALE GENOMIC DNA]</scope>
    <source>
        <strain evidence="2">DSM 15139 / CIP 105565 / TT01</strain>
    </source>
</reference>
<dbReference type="Proteomes" id="UP000002514">
    <property type="component" value="Chromosome"/>
</dbReference>
<accession>Q7NA04</accession>
<dbReference type="STRING" id="243265.plu0144"/>